<proteinExistence type="predicted"/>
<sequence>MNSSSASKDTVLTGGYSGGRGVYMTLQGHTDANPLELHTSVESPVQLNLVVPGNNNNPSSSSSSSSSSQAAYSQQTTLTNFPVILGCGLGSTLDAIVLRTENEDVLMVDSIGVEHYGRRWTTAPSMQSTRLSSDPTEGTFLVKFPLVLTASDLRATTVTLTTPLCATRAWEVQASLKIIIFGSGIGDGGPVASDEFLLATDFVCGRQSMRLYGIDKHLGVPNAIEMRLTREDDGGEEAQQTLHISGVSVTFGSIEYGMDMPSDVVILVDTPLFYPLVERLPCVTSSWLTIDASPFSSDQTTASTSLLGTLIGSKAVAQERALSGVVPGTQALSRTSFLCGLGDLQRVRLRAQNANPIKLSAVDVRYEGYQYRAKVLDSTWLSTDMSRGIQSVELELSRAVPASLLDPDSEIQKKEKTLGPGAGIAIFLSGLLAVVLAGGVAVHNLAPGEEDESESGRIIDLDVAL</sequence>
<dbReference type="EMBL" id="HBGS01002820">
    <property type="protein sequence ID" value="CAD9372184.1"/>
    <property type="molecule type" value="Transcribed_RNA"/>
</dbReference>
<accession>A0A6U3Q1J8</accession>
<reference evidence="3" key="1">
    <citation type="submission" date="2021-01" db="EMBL/GenBank/DDBJ databases">
        <authorList>
            <person name="Corre E."/>
            <person name="Pelletier E."/>
            <person name="Niang G."/>
            <person name="Scheremetjew M."/>
            <person name="Finn R."/>
            <person name="Kale V."/>
            <person name="Holt S."/>
            <person name="Cochrane G."/>
            <person name="Meng A."/>
            <person name="Brown T."/>
            <person name="Cohen L."/>
        </authorList>
    </citation>
    <scope>NUCLEOTIDE SEQUENCE</scope>
    <source>
        <strain evidence="3">CCMP1381</strain>
    </source>
</reference>
<dbReference type="AlphaFoldDB" id="A0A6U3Q1J8"/>
<gene>
    <name evidence="2" type="ORF">DSPE1174_LOCUS1469</name>
    <name evidence="3" type="ORF">DSPE1174_LOCUS1470</name>
</gene>
<evidence type="ECO:0000313" key="2">
    <source>
        <dbReference type="EMBL" id="CAD9372184.1"/>
    </source>
</evidence>
<feature type="region of interest" description="Disordered" evidence="1">
    <location>
        <begin position="48"/>
        <end position="71"/>
    </location>
</feature>
<protein>
    <submittedName>
        <fullName evidence="3">Uncharacterized protein</fullName>
    </submittedName>
</protein>
<name>A0A6U3Q1J8_9STRA</name>
<dbReference type="EMBL" id="HBGS01002821">
    <property type="protein sequence ID" value="CAD9372186.1"/>
    <property type="molecule type" value="Transcribed_RNA"/>
</dbReference>
<feature type="compositionally biased region" description="Low complexity" evidence="1">
    <location>
        <begin position="48"/>
        <end position="68"/>
    </location>
</feature>
<evidence type="ECO:0000256" key="1">
    <source>
        <dbReference type="SAM" id="MobiDB-lite"/>
    </source>
</evidence>
<evidence type="ECO:0000313" key="3">
    <source>
        <dbReference type="EMBL" id="CAD9372186.1"/>
    </source>
</evidence>
<organism evidence="3">
    <name type="scientific">Octactis speculum</name>
    <dbReference type="NCBI Taxonomy" id="3111310"/>
    <lineage>
        <taxon>Eukaryota</taxon>
        <taxon>Sar</taxon>
        <taxon>Stramenopiles</taxon>
        <taxon>Ochrophyta</taxon>
        <taxon>Dictyochophyceae</taxon>
        <taxon>Dictyochales</taxon>
        <taxon>Dictyochaceae</taxon>
        <taxon>Octactis</taxon>
    </lineage>
</organism>